<organism evidence="2 3">
    <name type="scientific">Rhizoctonia solani</name>
    <dbReference type="NCBI Taxonomy" id="456999"/>
    <lineage>
        <taxon>Eukaryota</taxon>
        <taxon>Fungi</taxon>
        <taxon>Dikarya</taxon>
        <taxon>Basidiomycota</taxon>
        <taxon>Agaricomycotina</taxon>
        <taxon>Agaricomycetes</taxon>
        <taxon>Cantharellales</taxon>
        <taxon>Ceratobasidiaceae</taxon>
        <taxon>Rhizoctonia</taxon>
    </lineage>
</organism>
<evidence type="ECO:0000256" key="1">
    <source>
        <dbReference type="SAM" id="MobiDB-lite"/>
    </source>
</evidence>
<accession>A0A0K6G038</accession>
<dbReference type="Proteomes" id="UP000044841">
    <property type="component" value="Unassembled WGS sequence"/>
</dbReference>
<gene>
    <name evidence="2" type="ORF">RSOLAG22IIIB_09764</name>
</gene>
<feature type="compositionally biased region" description="Basic and acidic residues" evidence="1">
    <location>
        <begin position="191"/>
        <end position="200"/>
    </location>
</feature>
<reference evidence="2 3" key="1">
    <citation type="submission" date="2015-07" db="EMBL/GenBank/DDBJ databases">
        <authorList>
            <person name="Noorani M."/>
        </authorList>
    </citation>
    <scope>NUCLEOTIDE SEQUENCE [LARGE SCALE GENOMIC DNA]</scope>
    <source>
        <strain evidence="2">BBA 69670</strain>
    </source>
</reference>
<sequence>MAAYAGFYATPEAWFEWMRSNPKCPSWQWTDTMAQRIIDRMLREKGLGNHFYAELVPVPPSEPSYPSDLYGMMLVRRKRSKRAYIAQKPDSKYDLTAQKMIKELIGLEVSGWKTMWYNENSQWPPYEAQFLEPGDPTEKSDANRKTGDRTKNKVKVKPKTKSVSVSQEGQDGKHKDGPEEMSEGQGVEPGVSRENDENKS</sequence>
<dbReference type="AlphaFoldDB" id="A0A0K6G038"/>
<keyword evidence="3" id="KW-1185">Reference proteome</keyword>
<protein>
    <submittedName>
        <fullName evidence="2">Uncharacterized protein</fullName>
    </submittedName>
</protein>
<evidence type="ECO:0000313" key="3">
    <source>
        <dbReference type="Proteomes" id="UP000044841"/>
    </source>
</evidence>
<proteinExistence type="predicted"/>
<feature type="compositionally biased region" description="Basic and acidic residues" evidence="1">
    <location>
        <begin position="136"/>
        <end position="151"/>
    </location>
</feature>
<name>A0A0K6G038_9AGAM</name>
<evidence type="ECO:0000313" key="2">
    <source>
        <dbReference type="EMBL" id="CUA71728.1"/>
    </source>
</evidence>
<dbReference type="EMBL" id="CYGV01001257">
    <property type="protein sequence ID" value="CUA71728.1"/>
    <property type="molecule type" value="Genomic_DNA"/>
</dbReference>
<feature type="region of interest" description="Disordered" evidence="1">
    <location>
        <begin position="127"/>
        <end position="200"/>
    </location>
</feature>